<dbReference type="PATRIC" id="fig|433924.3.peg.1001"/>
<gene>
    <name evidence="6" type="ORF">NS331_19920</name>
</gene>
<comment type="similarity">
    <text evidence="1">Belongs to the LysR transcriptional regulatory family.</text>
</comment>
<dbReference type="Gene3D" id="1.10.10.10">
    <property type="entry name" value="Winged helix-like DNA-binding domain superfamily/Winged helix DNA-binding domain"/>
    <property type="match status" value="1"/>
</dbReference>
<evidence type="ECO:0000256" key="2">
    <source>
        <dbReference type="ARBA" id="ARBA00023015"/>
    </source>
</evidence>
<dbReference type="AlphaFoldDB" id="A0A147GP31"/>
<dbReference type="GO" id="GO:0003700">
    <property type="term" value="F:DNA-binding transcription factor activity"/>
    <property type="evidence" value="ECO:0007669"/>
    <property type="project" value="InterPro"/>
</dbReference>
<dbReference type="InterPro" id="IPR000847">
    <property type="entry name" value="LysR_HTH_N"/>
</dbReference>
<accession>A0A147GP31</accession>
<dbReference type="RefSeq" id="WP_058643689.1">
    <property type="nucleotide sequence ID" value="NZ_LDSL01000136.1"/>
</dbReference>
<dbReference type="InterPro" id="IPR036388">
    <property type="entry name" value="WH-like_DNA-bd_sf"/>
</dbReference>
<evidence type="ECO:0000313" key="6">
    <source>
        <dbReference type="EMBL" id="KTT15712.1"/>
    </source>
</evidence>
<dbReference type="EMBL" id="LDSL01000136">
    <property type="protein sequence ID" value="KTT15712.1"/>
    <property type="molecule type" value="Genomic_DNA"/>
</dbReference>
<dbReference type="PRINTS" id="PR00039">
    <property type="entry name" value="HTHLYSR"/>
</dbReference>
<evidence type="ECO:0000256" key="1">
    <source>
        <dbReference type="ARBA" id="ARBA00009437"/>
    </source>
</evidence>
<dbReference type="Pfam" id="PF00126">
    <property type="entry name" value="HTH_1"/>
    <property type="match status" value="1"/>
</dbReference>
<dbReference type="PANTHER" id="PTHR30427">
    <property type="entry name" value="TRANSCRIPTIONAL ACTIVATOR PROTEIN LYSR"/>
    <property type="match status" value="1"/>
</dbReference>
<keyword evidence="3" id="KW-0238">DNA-binding</keyword>
<dbReference type="OrthoDB" id="110033at2"/>
<name>A0A147GP31_9BURK</name>
<evidence type="ECO:0000313" key="7">
    <source>
        <dbReference type="Proteomes" id="UP000072741"/>
    </source>
</evidence>
<dbReference type="GO" id="GO:0043565">
    <property type="term" value="F:sequence-specific DNA binding"/>
    <property type="evidence" value="ECO:0007669"/>
    <property type="project" value="TreeGrafter"/>
</dbReference>
<reference evidence="6 7" key="1">
    <citation type="journal article" date="2016" name="Front. Microbiol.">
        <title>Genomic Resource of Rice Seed Associated Bacteria.</title>
        <authorList>
            <person name="Midha S."/>
            <person name="Bansal K."/>
            <person name="Sharma S."/>
            <person name="Kumar N."/>
            <person name="Patil P.P."/>
            <person name="Chaudhry V."/>
            <person name="Patil P.B."/>
        </authorList>
    </citation>
    <scope>NUCLEOTIDE SEQUENCE [LARGE SCALE GENOMIC DNA]</scope>
    <source>
        <strain evidence="6 7">NS331</strain>
    </source>
</reference>
<comment type="caution">
    <text evidence="6">The sequence shown here is derived from an EMBL/GenBank/DDBJ whole genome shotgun (WGS) entry which is preliminary data.</text>
</comment>
<dbReference type="Pfam" id="PF03466">
    <property type="entry name" value="LysR_substrate"/>
    <property type="match status" value="1"/>
</dbReference>
<dbReference type="InterPro" id="IPR005119">
    <property type="entry name" value="LysR_subst-bd"/>
</dbReference>
<keyword evidence="4" id="KW-0804">Transcription</keyword>
<keyword evidence="7" id="KW-1185">Reference proteome</keyword>
<evidence type="ECO:0000256" key="3">
    <source>
        <dbReference type="ARBA" id="ARBA00023125"/>
    </source>
</evidence>
<keyword evidence="2" id="KW-0805">Transcription regulation</keyword>
<sequence>MRLRHIEVFNAVMLTGSVSAAARLINVTQPAVSRTLQHAELQLGFALFRRARGRLTPTAEAQALYPRIERLFAQLDEVQRLATQLRHGGEVAGELRIVAVMALTHEVLPRALVAFRRRHPAVGLRVEALHTPQIVSALLLREADIGFAFSALPQAGLVHDAVAESRMVCVAPRGLLPPALVRAGTLSLADLAGVPAIALDGRDPLGLGVAQACREAGVGLQAVVTVQTYHAALAMAHHGLGAALVDGCTALSADPARVDCLPLAPPLPVPVRALRAADAAESVPVRTLVACVGQVLTAAQADLG</sequence>
<dbReference type="PANTHER" id="PTHR30427:SF1">
    <property type="entry name" value="TRANSCRIPTIONAL ACTIVATOR PROTEIN LYSR"/>
    <property type="match status" value="1"/>
</dbReference>
<dbReference type="Proteomes" id="UP000072741">
    <property type="component" value="Unassembled WGS sequence"/>
</dbReference>
<dbReference type="GO" id="GO:0010628">
    <property type="term" value="P:positive regulation of gene expression"/>
    <property type="evidence" value="ECO:0007669"/>
    <property type="project" value="TreeGrafter"/>
</dbReference>
<dbReference type="GO" id="GO:0009089">
    <property type="term" value="P:lysine biosynthetic process via diaminopimelate"/>
    <property type="evidence" value="ECO:0007669"/>
    <property type="project" value="TreeGrafter"/>
</dbReference>
<dbReference type="SUPFAM" id="SSF46785">
    <property type="entry name" value="Winged helix' DNA-binding domain"/>
    <property type="match status" value="1"/>
</dbReference>
<dbReference type="PROSITE" id="PS50931">
    <property type="entry name" value="HTH_LYSR"/>
    <property type="match status" value="1"/>
</dbReference>
<feature type="domain" description="HTH lysR-type" evidence="5">
    <location>
        <begin position="1"/>
        <end position="58"/>
    </location>
</feature>
<protein>
    <submittedName>
        <fullName evidence="6">LysR family transcriptional regulator</fullName>
    </submittedName>
</protein>
<dbReference type="SUPFAM" id="SSF53850">
    <property type="entry name" value="Periplasmic binding protein-like II"/>
    <property type="match status" value="1"/>
</dbReference>
<evidence type="ECO:0000259" key="5">
    <source>
        <dbReference type="PROSITE" id="PS50931"/>
    </source>
</evidence>
<dbReference type="InterPro" id="IPR036390">
    <property type="entry name" value="WH_DNA-bd_sf"/>
</dbReference>
<proteinExistence type="inferred from homology"/>
<dbReference type="Gene3D" id="3.40.190.290">
    <property type="match status" value="1"/>
</dbReference>
<organism evidence="6 7">
    <name type="scientific">Pseudacidovorax intermedius</name>
    <dbReference type="NCBI Taxonomy" id="433924"/>
    <lineage>
        <taxon>Bacteria</taxon>
        <taxon>Pseudomonadati</taxon>
        <taxon>Pseudomonadota</taxon>
        <taxon>Betaproteobacteria</taxon>
        <taxon>Burkholderiales</taxon>
        <taxon>Comamonadaceae</taxon>
        <taxon>Pseudacidovorax</taxon>
    </lineage>
</organism>
<evidence type="ECO:0000256" key="4">
    <source>
        <dbReference type="ARBA" id="ARBA00023163"/>
    </source>
</evidence>